<gene>
    <name evidence="8" type="ORF">MIND_00966400</name>
</gene>
<comment type="caution">
    <text evidence="8">The sequence shown here is derived from an EMBL/GenBank/DDBJ whole genome shotgun (WGS) entry which is preliminary data.</text>
</comment>
<accession>A0A8H6VZA6</accession>
<dbReference type="InterPro" id="IPR020846">
    <property type="entry name" value="MFS_dom"/>
</dbReference>
<dbReference type="EMBL" id="JACAZF010000008">
    <property type="protein sequence ID" value="KAF7297331.1"/>
    <property type="molecule type" value="Genomic_DNA"/>
</dbReference>
<evidence type="ECO:0000313" key="8">
    <source>
        <dbReference type="EMBL" id="KAF7297331.1"/>
    </source>
</evidence>
<dbReference type="Pfam" id="PF07690">
    <property type="entry name" value="MFS_1"/>
    <property type="match status" value="1"/>
</dbReference>
<sequence length="513" mass="56092">MHNLNLTTSRETLDLAGDLDLEGQARRSATLIEESAFSSKDTTEKGKVEDLNPRLPATLAADDPENPRNWSSLRKITVNSILCTWVLTLTYSSTAYVASIPALINRFGISEEVALIGVTFTVLGFAAGPLLFGPASEIYGRQAVYRLCAVGYSGFSFGMAFSSNAASLLVFRFFVGFFGSASINNCPASIGDITNTQQRLTYTTFYALMAFGGPSLGPLVSAFIQHNAGFRWNLLVMAIFSCVISILVALVPETHGPTLLQWREQRRLGSSSPRIPFRAQITLFKRALARPIIYLFTEPVVALVSIYLSTLYGILYGFFEAFGIVYRDIRGFSATQYGLTYIALGLGFCCGCVLLWTAGQSLYERSARKDLARGELVRPEARLSLGYYGAIVSPISLFIFAWTAPFKHVHWIAPCIAEFLFSCSMLLIFTGFVPFLVDCYTLTAASALAAGMASRALVGSVFPLFALQMYRGMTVQGATCLLAGLASLLAPIPFIFLRWGTTLRAKSRHMHPS</sequence>
<dbReference type="GO" id="GO:0022857">
    <property type="term" value="F:transmembrane transporter activity"/>
    <property type="evidence" value="ECO:0007669"/>
    <property type="project" value="InterPro"/>
</dbReference>
<dbReference type="GeneID" id="59348794"/>
<feature type="transmembrane region" description="Helical" evidence="6">
    <location>
        <begin position="292"/>
        <end position="319"/>
    </location>
</feature>
<feature type="transmembrane region" description="Helical" evidence="6">
    <location>
        <begin position="473"/>
        <end position="497"/>
    </location>
</feature>
<feature type="transmembrane region" description="Helical" evidence="6">
    <location>
        <begin position="76"/>
        <end position="98"/>
    </location>
</feature>
<evidence type="ECO:0000256" key="5">
    <source>
        <dbReference type="SAM" id="MobiDB-lite"/>
    </source>
</evidence>
<dbReference type="SUPFAM" id="SSF103473">
    <property type="entry name" value="MFS general substrate transporter"/>
    <property type="match status" value="1"/>
</dbReference>
<proteinExistence type="predicted"/>
<dbReference type="OrthoDB" id="6770063at2759"/>
<dbReference type="RefSeq" id="XP_037217690.1">
    <property type="nucleotide sequence ID" value="XM_037366278.1"/>
</dbReference>
<evidence type="ECO:0000256" key="1">
    <source>
        <dbReference type="ARBA" id="ARBA00004141"/>
    </source>
</evidence>
<reference evidence="8" key="1">
    <citation type="submission" date="2020-05" db="EMBL/GenBank/DDBJ databases">
        <title>Mycena genomes resolve the evolution of fungal bioluminescence.</title>
        <authorList>
            <person name="Tsai I.J."/>
        </authorList>
    </citation>
    <scope>NUCLEOTIDE SEQUENCE</scope>
    <source>
        <strain evidence="8">171206Taipei</strain>
    </source>
</reference>
<evidence type="ECO:0000256" key="3">
    <source>
        <dbReference type="ARBA" id="ARBA00022989"/>
    </source>
</evidence>
<dbReference type="PROSITE" id="PS50850">
    <property type="entry name" value="MFS"/>
    <property type="match status" value="1"/>
</dbReference>
<keyword evidence="2 6" id="KW-0812">Transmembrane</keyword>
<evidence type="ECO:0000256" key="4">
    <source>
        <dbReference type="ARBA" id="ARBA00023136"/>
    </source>
</evidence>
<dbReference type="AlphaFoldDB" id="A0A8H6VZA6"/>
<feature type="transmembrane region" description="Helical" evidence="6">
    <location>
        <begin position="200"/>
        <end position="224"/>
    </location>
</feature>
<comment type="subcellular location">
    <subcellularLocation>
        <location evidence="1">Membrane</location>
        <topology evidence="1">Multi-pass membrane protein</topology>
    </subcellularLocation>
</comment>
<feature type="transmembrane region" description="Helical" evidence="6">
    <location>
        <begin position="144"/>
        <end position="163"/>
    </location>
</feature>
<feature type="transmembrane region" description="Helical" evidence="6">
    <location>
        <begin position="113"/>
        <end position="132"/>
    </location>
</feature>
<feature type="transmembrane region" description="Helical" evidence="6">
    <location>
        <begin position="384"/>
        <end position="405"/>
    </location>
</feature>
<protein>
    <submittedName>
        <fullName evidence="8">MFS transporter</fullName>
    </submittedName>
</protein>
<keyword evidence="4 6" id="KW-0472">Membrane</keyword>
<feature type="transmembrane region" description="Helical" evidence="6">
    <location>
        <begin position="411"/>
        <end position="437"/>
    </location>
</feature>
<evidence type="ECO:0000313" key="9">
    <source>
        <dbReference type="Proteomes" id="UP000636479"/>
    </source>
</evidence>
<feature type="domain" description="Major facilitator superfamily (MFS) profile" evidence="7">
    <location>
        <begin position="72"/>
        <end position="513"/>
    </location>
</feature>
<name>A0A8H6VZA6_9AGAR</name>
<organism evidence="8 9">
    <name type="scientific">Mycena indigotica</name>
    <dbReference type="NCBI Taxonomy" id="2126181"/>
    <lineage>
        <taxon>Eukaryota</taxon>
        <taxon>Fungi</taxon>
        <taxon>Dikarya</taxon>
        <taxon>Basidiomycota</taxon>
        <taxon>Agaricomycotina</taxon>
        <taxon>Agaricomycetes</taxon>
        <taxon>Agaricomycetidae</taxon>
        <taxon>Agaricales</taxon>
        <taxon>Marasmiineae</taxon>
        <taxon>Mycenaceae</taxon>
        <taxon>Mycena</taxon>
    </lineage>
</organism>
<feature type="transmembrane region" description="Helical" evidence="6">
    <location>
        <begin position="339"/>
        <end position="363"/>
    </location>
</feature>
<feature type="compositionally biased region" description="Basic and acidic residues" evidence="5">
    <location>
        <begin position="41"/>
        <end position="52"/>
    </location>
</feature>
<keyword evidence="9" id="KW-1185">Reference proteome</keyword>
<evidence type="ECO:0000256" key="2">
    <source>
        <dbReference type="ARBA" id="ARBA00022692"/>
    </source>
</evidence>
<dbReference type="InterPro" id="IPR011701">
    <property type="entry name" value="MFS"/>
</dbReference>
<dbReference type="PANTHER" id="PTHR23502:SF184">
    <property type="entry name" value="MAJOR FACILITATOR SUPERFAMILY (MFS) PROFILE DOMAIN-CONTAINING PROTEIN"/>
    <property type="match status" value="1"/>
</dbReference>
<dbReference type="Gene3D" id="1.20.1250.20">
    <property type="entry name" value="MFS general substrate transporter like domains"/>
    <property type="match status" value="1"/>
</dbReference>
<feature type="transmembrane region" description="Helical" evidence="6">
    <location>
        <begin position="230"/>
        <end position="251"/>
    </location>
</feature>
<feature type="region of interest" description="Disordered" evidence="5">
    <location>
        <begin position="37"/>
        <end position="67"/>
    </location>
</feature>
<evidence type="ECO:0000259" key="7">
    <source>
        <dbReference type="PROSITE" id="PS50850"/>
    </source>
</evidence>
<keyword evidence="3 6" id="KW-1133">Transmembrane helix</keyword>
<feature type="transmembrane region" description="Helical" evidence="6">
    <location>
        <begin position="444"/>
        <end position="467"/>
    </location>
</feature>
<evidence type="ECO:0000256" key="6">
    <source>
        <dbReference type="SAM" id="Phobius"/>
    </source>
</evidence>
<dbReference type="Proteomes" id="UP000636479">
    <property type="component" value="Unassembled WGS sequence"/>
</dbReference>
<dbReference type="InterPro" id="IPR036259">
    <property type="entry name" value="MFS_trans_sf"/>
</dbReference>
<dbReference type="GO" id="GO:0005886">
    <property type="term" value="C:plasma membrane"/>
    <property type="evidence" value="ECO:0007669"/>
    <property type="project" value="TreeGrafter"/>
</dbReference>
<dbReference type="PANTHER" id="PTHR23502">
    <property type="entry name" value="MAJOR FACILITATOR SUPERFAMILY"/>
    <property type="match status" value="1"/>
</dbReference>